<dbReference type="SUPFAM" id="SSF53067">
    <property type="entry name" value="Actin-like ATPase domain"/>
    <property type="match status" value="3"/>
</dbReference>
<keyword evidence="3 8" id="KW-0819">tRNA processing</keyword>
<feature type="binding site" evidence="8">
    <location>
        <position position="344"/>
    </location>
    <ligand>
        <name>substrate</name>
    </ligand>
</feature>
<dbReference type="GO" id="GO:0002949">
    <property type="term" value="P:tRNA threonylcarbamoyladenosine modification"/>
    <property type="evidence" value="ECO:0007669"/>
    <property type="project" value="UniProtKB-UniRule"/>
</dbReference>
<evidence type="ECO:0000313" key="10">
    <source>
        <dbReference type="EMBL" id="OGI83402.1"/>
    </source>
</evidence>
<organism evidence="10 11">
    <name type="scientific">Candidatus Nomurabacteria bacterium RIFCSPLOWO2_01_FULL_36_10b</name>
    <dbReference type="NCBI Taxonomy" id="1801766"/>
    <lineage>
        <taxon>Bacteria</taxon>
        <taxon>Candidatus Nomuraibacteriota</taxon>
    </lineage>
</organism>
<dbReference type="Proteomes" id="UP000179448">
    <property type="component" value="Unassembled WGS sequence"/>
</dbReference>
<feature type="binding site" evidence="8">
    <location>
        <position position="229"/>
    </location>
    <ligand>
        <name>substrate</name>
    </ligand>
</feature>
<comment type="cofactor">
    <cofactor evidence="8">
        <name>Fe(2+)</name>
        <dbReference type="ChEBI" id="CHEBI:29033"/>
    </cofactor>
    <text evidence="8">Binds 1 Fe(2+) ion per subunit.</text>
</comment>
<dbReference type="STRING" id="1801766.A2997_01630"/>
<comment type="similarity">
    <text evidence="8">Belongs to the KAE1 / TsaD family.</text>
</comment>
<dbReference type="NCBIfam" id="TIGR00329">
    <property type="entry name" value="gcp_kae1"/>
    <property type="match status" value="1"/>
</dbReference>
<evidence type="ECO:0000256" key="2">
    <source>
        <dbReference type="ARBA" id="ARBA00022679"/>
    </source>
</evidence>
<dbReference type="GO" id="GO:0005737">
    <property type="term" value="C:cytoplasm"/>
    <property type="evidence" value="ECO:0007669"/>
    <property type="project" value="UniProtKB-SubCell"/>
</dbReference>
<proteinExistence type="inferred from homology"/>
<feature type="domain" description="Gcp-like" evidence="9">
    <location>
        <begin position="31"/>
        <end position="81"/>
    </location>
</feature>
<evidence type="ECO:0000256" key="1">
    <source>
        <dbReference type="ARBA" id="ARBA00022490"/>
    </source>
</evidence>
<dbReference type="InterPro" id="IPR017861">
    <property type="entry name" value="KAE1/TsaD"/>
</dbReference>
<comment type="catalytic activity">
    <reaction evidence="7 8">
        <text>L-threonylcarbamoyladenylate + adenosine(37) in tRNA = N(6)-L-threonylcarbamoyladenosine(37) in tRNA + AMP + H(+)</text>
        <dbReference type="Rhea" id="RHEA:37059"/>
        <dbReference type="Rhea" id="RHEA-COMP:10162"/>
        <dbReference type="Rhea" id="RHEA-COMP:10163"/>
        <dbReference type="ChEBI" id="CHEBI:15378"/>
        <dbReference type="ChEBI" id="CHEBI:73682"/>
        <dbReference type="ChEBI" id="CHEBI:74411"/>
        <dbReference type="ChEBI" id="CHEBI:74418"/>
        <dbReference type="ChEBI" id="CHEBI:456215"/>
        <dbReference type="EC" id="2.3.1.234"/>
    </reaction>
</comment>
<dbReference type="FunFam" id="3.30.420.40:FF:000040">
    <property type="entry name" value="tRNA N6-adenosine threonylcarbamoyltransferase"/>
    <property type="match status" value="1"/>
</dbReference>
<evidence type="ECO:0000256" key="5">
    <source>
        <dbReference type="ARBA" id="ARBA00023004"/>
    </source>
</evidence>
<feature type="binding site" evidence="8">
    <location>
        <position position="242"/>
    </location>
    <ligand>
        <name>substrate</name>
    </ligand>
</feature>
<name>A0A1F6WNB5_9BACT</name>
<dbReference type="GO" id="GO:0005506">
    <property type="term" value="F:iron ion binding"/>
    <property type="evidence" value="ECO:0007669"/>
    <property type="project" value="UniProtKB-UniRule"/>
</dbReference>
<keyword evidence="2 8" id="KW-0808">Transferase</keyword>
<keyword evidence="1 8" id="KW-0963">Cytoplasm</keyword>
<feature type="binding site" evidence="8">
    <location>
        <begin position="196"/>
        <end position="200"/>
    </location>
    <ligand>
        <name>substrate</name>
    </ligand>
</feature>
<feature type="binding site" evidence="8">
    <location>
        <position position="170"/>
    </location>
    <ligand>
        <name>Fe cation</name>
        <dbReference type="ChEBI" id="CHEBI:24875"/>
    </ligand>
</feature>
<dbReference type="GO" id="GO:0061711">
    <property type="term" value="F:tRNA N(6)-L-threonylcarbamoyladenine synthase activity"/>
    <property type="evidence" value="ECO:0007669"/>
    <property type="project" value="UniProtKB-EC"/>
</dbReference>
<sequence>MNILAIETSCDETSLAILSAIETENGTDFVVYAHNTLSQIDIHAQYGGVFPNLAKREHAKNLVPLLEVTLREAKMYKQTFDITKEEIGSDISCRLQENNEILKKLLEHEPELYEVLMVFLPTIRKPNIDMIVVTHGPGLEPALWVGVNFAQALSFVWNIPVIPVNHMEGHIVSASIHGNNFSIDKSKKIFPMLALLISGGHTELVITHAWGEYEKIGQTLDDAVGEAYDKVARLLGLPYPGGPKISQLAETYFYSLPEVRKYDKKIQFFPRPMIKSDNYDFSFSGLKSAVRRYVETTHPDLLNREQVAYEFQEAVTDVLVEKTRKALKNYNIPTLAIAGGVAANKRIRSACESLIKEEFHNTNIMIADMSLTGDNALMIGVAGYLSFLAKKSNLKNDSPLLANGNLSL</sequence>
<protein>
    <recommendedName>
        <fullName evidence="8">tRNA N6-adenosine threonylcarbamoyltransferase</fullName>
        <ecNumber evidence="8">2.3.1.234</ecNumber>
    </recommendedName>
    <alternativeName>
        <fullName evidence="8">N6-L-threonylcarbamoyladenine synthase</fullName>
        <shortName evidence="8">t(6)A synthase</shortName>
    </alternativeName>
    <alternativeName>
        <fullName evidence="8">t(6)A37 threonylcarbamoyladenosine biosynthesis protein TsaD</fullName>
    </alternativeName>
    <alternativeName>
        <fullName evidence="8">tRNA threonylcarbamoyladenosine biosynthesis protein TsaD</fullName>
    </alternativeName>
</protein>
<feature type="domain" description="Gcp-like" evidence="9">
    <location>
        <begin position="124"/>
        <end position="380"/>
    </location>
</feature>
<evidence type="ECO:0000256" key="3">
    <source>
        <dbReference type="ARBA" id="ARBA00022694"/>
    </source>
</evidence>
<evidence type="ECO:0000313" key="11">
    <source>
        <dbReference type="Proteomes" id="UP000179448"/>
    </source>
</evidence>
<comment type="caution">
    <text evidence="8">Lacks conserved residue(s) required for the propagation of feature annotation.</text>
</comment>
<feature type="binding site" evidence="8">
    <location>
        <position position="374"/>
    </location>
    <ligand>
        <name>Fe cation</name>
        <dbReference type="ChEBI" id="CHEBI:24875"/>
    </ligand>
</feature>
<keyword evidence="4 8" id="KW-0479">Metal-binding</keyword>
<comment type="subcellular location">
    <subcellularLocation>
        <location evidence="8">Cytoplasm</location>
    </subcellularLocation>
</comment>
<reference evidence="10 11" key="1">
    <citation type="journal article" date="2016" name="Nat. Commun.">
        <title>Thousands of microbial genomes shed light on interconnected biogeochemical processes in an aquifer system.</title>
        <authorList>
            <person name="Anantharaman K."/>
            <person name="Brown C.T."/>
            <person name="Hug L.A."/>
            <person name="Sharon I."/>
            <person name="Castelle C.J."/>
            <person name="Probst A.J."/>
            <person name="Thomas B.C."/>
            <person name="Singh A."/>
            <person name="Wilkins M.J."/>
            <person name="Karaoz U."/>
            <person name="Brodie E.L."/>
            <person name="Williams K.H."/>
            <person name="Hubbard S.S."/>
            <person name="Banfield J.F."/>
        </authorList>
    </citation>
    <scope>NUCLEOTIDE SEQUENCE [LARGE SCALE GENOMIC DNA]</scope>
</reference>
<evidence type="ECO:0000256" key="7">
    <source>
        <dbReference type="ARBA" id="ARBA00048117"/>
    </source>
</evidence>
<dbReference type="AlphaFoldDB" id="A0A1F6WNB5"/>
<comment type="function">
    <text evidence="8">Required for the formation of a threonylcarbamoyl group on adenosine at position 37 (t(6)A37) in tRNAs that read codons beginning with adenine. Is involved in the transfer of the threonylcarbamoyl moiety of threonylcarbamoyl-AMP (TC-AMP) to the N6 group of A37, together with TsaE and TsaB. TsaD likely plays a direct catalytic role in this reaction.</text>
</comment>
<dbReference type="EC" id="2.3.1.234" evidence="8"/>
<dbReference type="Pfam" id="PF00814">
    <property type="entry name" value="TsaD"/>
    <property type="match status" value="2"/>
</dbReference>
<evidence type="ECO:0000256" key="6">
    <source>
        <dbReference type="ARBA" id="ARBA00023315"/>
    </source>
</evidence>
<gene>
    <name evidence="8" type="primary">tsaD</name>
    <name evidence="10" type="ORF">A2997_01630</name>
</gene>
<dbReference type="InterPro" id="IPR043129">
    <property type="entry name" value="ATPase_NBD"/>
</dbReference>
<dbReference type="EMBL" id="MFUQ01000018">
    <property type="protein sequence ID" value="OGI83402.1"/>
    <property type="molecule type" value="Genomic_DNA"/>
</dbReference>
<dbReference type="PANTHER" id="PTHR11735:SF6">
    <property type="entry name" value="TRNA N6-ADENOSINE THREONYLCARBAMOYLTRANSFERASE, MITOCHONDRIAL"/>
    <property type="match status" value="1"/>
</dbReference>
<dbReference type="Gene3D" id="3.30.420.40">
    <property type="match status" value="3"/>
</dbReference>
<comment type="caution">
    <text evidence="10">The sequence shown here is derived from an EMBL/GenBank/DDBJ whole genome shotgun (WGS) entry which is preliminary data.</text>
</comment>
<feature type="binding site" evidence="8">
    <location>
        <position position="166"/>
    </location>
    <ligand>
        <name>Fe cation</name>
        <dbReference type="ChEBI" id="CHEBI:24875"/>
    </ligand>
</feature>
<keyword evidence="6 8" id="KW-0012">Acyltransferase</keyword>
<dbReference type="InterPro" id="IPR000905">
    <property type="entry name" value="Gcp-like_dom"/>
</dbReference>
<evidence type="ECO:0000256" key="4">
    <source>
        <dbReference type="ARBA" id="ARBA00022723"/>
    </source>
</evidence>
<dbReference type="InterPro" id="IPR022450">
    <property type="entry name" value="TsaD"/>
</dbReference>
<keyword evidence="5 8" id="KW-0408">Iron</keyword>
<dbReference type="PANTHER" id="PTHR11735">
    <property type="entry name" value="TRNA N6-ADENOSINE THREONYLCARBAMOYLTRANSFERASE"/>
    <property type="match status" value="1"/>
</dbReference>
<evidence type="ECO:0000259" key="9">
    <source>
        <dbReference type="Pfam" id="PF00814"/>
    </source>
</evidence>
<evidence type="ECO:0000256" key="8">
    <source>
        <dbReference type="HAMAP-Rule" id="MF_01445"/>
    </source>
</evidence>
<dbReference type="HAMAP" id="MF_01445">
    <property type="entry name" value="TsaD"/>
    <property type="match status" value="1"/>
</dbReference>
<accession>A0A1F6WNB5</accession>